<dbReference type="GO" id="GO:0006281">
    <property type="term" value="P:DNA repair"/>
    <property type="evidence" value="ECO:0007669"/>
    <property type="project" value="UniProtKB-KW"/>
</dbReference>
<dbReference type="RefSeq" id="WP_106499045.1">
    <property type="nucleotide sequence ID" value="NZ_PXVC01000005.1"/>
</dbReference>
<dbReference type="PANTHER" id="PTHR33516:SF2">
    <property type="entry name" value="LEXA REPRESSOR-RELATED"/>
    <property type="match status" value="1"/>
</dbReference>
<dbReference type="GO" id="GO:0016787">
    <property type="term" value="F:hydrolase activity"/>
    <property type="evidence" value="ECO:0007669"/>
    <property type="project" value="UniProtKB-KW"/>
</dbReference>
<comment type="similarity">
    <text evidence="1 7">Belongs to the peptidase S24 family.</text>
</comment>
<keyword evidence="4 7" id="KW-0068">Autocatalytic cleavage</keyword>
<evidence type="ECO:0000256" key="4">
    <source>
        <dbReference type="ARBA" id="ARBA00022813"/>
    </source>
</evidence>
<protein>
    <submittedName>
        <fullName evidence="9">Peptidase S24</fullName>
    </submittedName>
</protein>
<dbReference type="Gene3D" id="2.10.109.10">
    <property type="entry name" value="Umud Fragment, subunit A"/>
    <property type="match status" value="1"/>
</dbReference>
<comment type="caution">
    <text evidence="9">The sequence shown here is derived from an EMBL/GenBank/DDBJ whole genome shotgun (WGS) entry which is preliminary data.</text>
</comment>
<dbReference type="Pfam" id="PF00717">
    <property type="entry name" value="Peptidase_S24"/>
    <property type="match status" value="1"/>
</dbReference>
<evidence type="ECO:0000259" key="8">
    <source>
        <dbReference type="Pfam" id="PF00717"/>
    </source>
</evidence>
<keyword evidence="2" id="KW-0227">DNA damage</keyword>
<keyword evidence="5" id="KW-0234">DNA repair</keyword>
<feature type="domain" description="Peptidase S24/S26A/S26B/S26C" evidence="8">
    <location>
        <begin position="4"/>
        <end position="112"/>
    </location>
</feature>
<dbReference type="InterPro" id="IPR015927">
    <property type="entry name" value="Peptidase_S24_S26A/B/C"/>
</dbReference>
<dbReference type="EMBL" id="PXVC01000005">
    <property type="protein sequence ID" value="PSI02499.1"/>
    <property type="molecule type" value="Genomic_DNA"/>
</dbReference>
<evidence type="ECO:0000256" key="2">
    <source>
        <dbReference type="ARBA" id="ARBA00022763"/>
    </source>
</evidence>
<sequence length="119" mass="12956">MVVGGFPSPADDYIEAGLDLNSLLIPHPISTFLWRVSGEAMQGAGIFDGDLLLVDRSLQPRPGRVVVAVFEGAFTLKRLERFRGGLRLQAAHPAYPPIDLTSAMELQIWGVATHVIHPL</sequence>
<dbReference type="GO" id="GO:0006355">
    <property type="term" value="P:regulation of DNA-templated transcription"/>
    <property type="evidence" value="ECO:0007669"/>
    <property type="project" value="InterPro"/>
</dbReference>
<dbReference type="InterPro" id="IPR050077">
    <property type="entry name" value="LexA_repressor"/>
</dbReference>
<evidence type="ECO:0000256" key="7">
    <source>
        <dbReference type="RuleBase" id="RU003991"/>
    </source>
</evidence>
<evidence type="ECO:0000256" key="5">
    <source>
        <dbReference type="ARBA" id="ARBA00023204"/>
    </source>
</evidence>
<dbReference type="CDD" id="cd06529">
    <property type="entry name" value="S24_LexA-like"/>
    <property type="match status" value="1"/>
</dbReference>
<proteinExistence type="inferred from homology"/>
<dbReference type="InterPro" id="IPR039418">
    <property type="entry name" value="LexA-like"/>
</dbReference>
<gene>
    <name evidence="9" type="ORF">C7K08_02350</name>
</gene>
<dbReference type="STRING" id="1910958.BTM30_04410"/>
<dbReference type="GO" id="GO:0003677">
    <property type="term" value="F:DNA binding"/>
    <property type="evidence" value="ECO:0007669"/>
    <property type="project" value="InterPro"/>
</dbReference>
<dbReference type="PANTHER" id="PTHR33516">
    <property type="entry name" value="LEXA REPRESSOR"/>
    <property type="match status" value="1"/>
</dbReference>
<dbReference type="GO" id="GO:0009432">
    <property type="term" value="P:SOS response"/>
    <property type="evidence" value="ECO:0007669"/>
    <property type="project" value="UniProtKB-KW"/>
</dbReference>
<evidence type="ECO:0000256" key="1">
    <source>
        <dbReference type="ARBA" id="ARBA00007484"/>
    </source>
</evidence>
<dbReference type="InterPro" id="IPR006197">
    <property type="entry name" value="Peptidase_S24_LexA"/>
</dbReference>
<evidence type="ECO:0000313" key="10">
    <source>
        <dbReference type="Proteomes" id="UP000240206"/>
    </source>
</evidence>
<evidence type="ECO:0000256" key="3">
    <source>
        <dbReference type="ARBA" id="ARBA00022801"/>
    </source>
</evidence>
<keyword evidence="10" id="KW-1185">Reference proteome</keyword>
<organism evidence="9 10">
    <name type="scientific">Synechococcus lacustris str. Tous</name>
    <dbReference type="NCBI Taxonomy" id="1910958"/>
    <lineage>
        <taxon>Bacteria</taxon>
        <taxon>Bacillati</taxon>
        <taxon>Cyanobacteriota</taxon>
        <taxon>Cyanophyceae</taxon>
        <taxon>Synechococcales</taxon>
        <taxon>Synechococcaceae</taxon>
        <taxon>Synechococcus</taxon>
    </lineage>
</organism>
<evidence type="ECO:0000313" key="9">
    <source>
        <dbReference type="EMBL" id="PSI02499.1"/>
    </source>
</evidence>
<name>A0A2P7EH61_9SYNE</name>
<dbReference type="NCBIfam" id="NF007621">
    <property type="entry name" value="PRK10276.1"/>
    <property type="match status" value="1"/>
</dbReference>
<dbReference type="Proteomes" id="UP000240206">
    <property type="component" value="Unassembled WGS sequence"/>
</dbReference>
<evidence type="ECO:0000256" key="6">
    <source>
        <dbReference type="ARBA" id="ARBA00023236"/>
    </source>
</evidence>
<keyword evidence="3 7" id="KW-0378">Hydrolase</keyword>
<dbReference type="SUPFAM" id="SSF51306">
    <property type="entry name" value="LexA/Signal peptidase"/>
    <property type="match status" value="1"/>
</dbReference>
<reference evidence="10" key="1">
    <citation type="submission" date="2018-03" db="EMBL/GenBank/DDBJ databases">
        <title>Ecological and genomic features of two cosmopolitan and abundant freshwater picocyanobacteria.</title>
        <authorList>
            <person name="Cabello-Yeves P.J."/>
            <person name="Picazo A."/>
            <person name="Camacho A."/>
            <person name="Callieri C."/>
            <person name="Rosselli R."/>
            <person name="Roda-Garcia J."/>
            <person name="Coutinho F.H."/>
            <person name="Rodriguez-Valera F."/>
        </authorList>
    </citation>
    <scope>NUCLEOTIDE SEQUENCE [LARGE SCALE GENOMIC DNA]</scope>
    <source>
        <strain evidence="10">Tous</strain>
    </source>
</reference>
<accession>A0A2P7EH61</accession>
<dbReference type="AlphaFoldDB" id="A0A2P7EH61"/>
<dbReference type="InterPro" id="IPR036286">
    <property type="entry name" value="LexA/Signal_pep-like_sf"/>
</dbReference>
<dbReference type="PRINTS" id="PR00726">
    <property type="entry name" value="LEXASERPTASE"/>
</dbReference>
<keyword evidence="6" id="KW-0742">SOS response</keyword>